<dbReference type="AlphaFoldDB" id="A0A5B7J1S1"/>
<name>A0A5B7J1S1_PORTR</name>
<evidence type="ECO:0000313" key="1">
    <source>
        <dbReference type="EMBL" id="MPC90152.1"/>
    </source>
</evidence>
<gene>
    <name evidence="1" type="ORF">E2C01_085125</name>
</gene>
<protein>
    <submittedName>
        <fullName evidence="1">Uncharacterized protein</fullName>
    </submittedName>
</protein>
<accession>A0A5B7J1S1</accession>
<proteinExistence type="predicted"/>
<sequence length="16" mass="1663">MAGRGHTTTDTGNSRT</sequence>
<organism evidence="1 2">
    <name type="scientific">Portunus trituberculatus</name>
    <name type="common">Swimming crab</name>
    <name type="synonym">Neptunus trituberculatus</name>
    <dbReference type="NCBI Taxonomy" id="210409"/>
    <lineage>
        <taxon>Eukaryota</taxon>
        <taxon>Metazoa</taxon>
        <taxon>Ecdysozoa</taxon>
        <taxon>Arthropoda</taxon>
        <taxon>Crustacea</taxon>
        <taxon>Multicrustacea</taxon>
        <taxon>Malacostraca</taxon>
        <taxon>Eumalacostraca</taxon>
        <taxon>Eucarida</taxon>
        <taxon>Decapoda</taxon>
        <taxon>Pleocyemata</taxon>
        <taxon>Brachyura</taxon>
        <taxon>Eubrachyura</taxon>
        <taxon>Portunoidea</taxon>
        <taxon>Portunidae</taxon>
        <taxon>Portuninae</taxon>
        <taxon>Portunus</taxon>
    </lineage>
</organism>
<dbReference type="Proteomes" id="UP000324222">
    <property type="component" value="Unassembled WGS sequence"/>
</dbReference>
<comment type="caution">
    <text evidence="1">The sequence shown here is derived from an EMBL/GenBank/DDBJ whole genome shotgun (WGS) entry which is preliminary data.</text>
</comment>
<keyword evidence="2" id="KW-1185">Reference proteome</keyword>
<dbReference type="EMBL" id="VSRR010083416">
    <property type="protein sequence ID" value="MPC90152.1"/>
    <property type="molecule type" value="Genomic_DNA"/>
</dbReference>
<evidence type="ECO:0000313" key="2">
    <source>
        <dbReference type="Proteomes" id="UP000324222"/>
    </source>
</evidence>
<reference evidence="1 2" key="1">
    <citation type="submission" date="2019-05" db="EMBL/GenBank/DDBJ databases">
        <title>Another draft genome of Portunus trituberculatus and its Hox gene families provides insights of decapod evolution.</title>
        <authorList>
            <person name="Jeong J.-H."/>
            <person name="Song I."/>
            <person name="Kim S."/>
            <person name="Choi T."/>
            <person name="Kim D."/>
            <person name="Ryu S."/>
            <person name="Kim W."/>
        </authorList>
    </citation>
    <scope>NUCLEOTIDE SEQUENCE [LARGE SCALE GENOMIC DNA]</scope>
    <source>
        <tissue evidence="1">Muscle</tissue>
    </source>
</reference>